<proteinExistence type="predicted"/>
<accession>A0A0A9BDQ5</accession>
<organism evidence="1">
    <name type="scientific">Arundo donax</name>
    <name type="common">Giant reed</name>
    <name type="synonym">Donax arundinaceus</name>
    <dbReference type="NCBI Taxonomy" id="35708"/>
    <lineage>
        <taxon>Eukaryota</taxon>
        <taxon>Viridiplantae</taxon>
        <taxon>Streptophyta</taxon>
        <taxon>Embryophyta</taxon>
        <taxon>Tracheophyta</taxon>
        <taxon>Spermatophyta</taxon>
        <taxon>Magnoliopsida</taxon>
        <taxon>Liliopsida</taxon>
        <taxon>Poales</taxon>
        <taxon>Poaceae</taxon>
        <taxon>PACMAD clade</taxon>
        <taxon>Arundinoideae</taxon>
        <taxon>Arundineae</taxon>
        <taxon>Arundo</taxon>
    </lineage>
</organism>
<dbReference type="EMBL" id="GBRH01240458">
    <property type="protein sequence ID" value="JAD57437.1"/>
    <property type="molecule type" value="Transcribed_RNA"/>
</dbReference>
<dbReference type="AlphaFoldDB" id="A0A0A9BDQ5"/>
<name>A0A0A9BDQ5_ARUDO</name>
<evidence type="ECO:0000313" key="1">
    <source>
        <dbReference type="EMBL" id="JAD57437.1"/>
    </source>
</evidence>
<sequence>MQLIYRCCMSKFTNLLINSWVRKMES</sequence>
<protein>
    <submittedName>
        <fullName evidence="1">Uncharacterized protein</fullName>
    </submittedName>
</protein>
<reference evidence="1" key="2">
    <citation type="journal article" date="2015" name="Data Brief">
        <title>Shoot transcriptome of the giant reed, Arundo donax.</title>
        <authorList>
            <person name="Barrero R.A."/>
            <person name="Guerrero F.D."/>
            <person name="Moolhuijzen P."/>
            <person name="Goolsby J.A."/>
            <person name="Tidwell J."/>
            <person name="Bellgard S.E."/>
            <person name="Bellgard M.I."/>
        </authorList>
    </citation>
    <scope>NUCLEOTIDE SEQUENCE</scope>
    <source>
        <tissue evidence="1">Shoot tissue taken approximately 20 cm above the soil surface</tissue>
    </source>
</reference>
<reference evidence="1" key="1">
    <citation type="submission" date="2014-09" db="EMBL/GenBank/DDBJ databases">
        <authorList>
            <person name="Magalhaes I.L.F."/>
            <person name="Oliveira U."/>
            <person name="Santos F.R."/>
            <person name="Vidigal T.H.D.A."/>
            <person name="Brescovit A.D."/>
            <person name="Santos A.J."/>
        </authorList>
    </citation>
    <scope>NUCLEOTIDE SEQUENCE</scope>
    <source>
        <tissue evidence="1">Shoot tissue taken approximately 20 cm above the soil surface</tissue>
    </source>
</reference>